<name>A0A379G315_9GAMM</name>
<evidence type="ECO:0000313" key="1">
    <source>
        <dbReference type="EMBL" id="SUC35252.1"/>
    </source>
</evidence>
<organism evidence="1 2">
    <name type="scientific">Providencia rustigianii</name>
    <dbReference type="NCBI Taxonomy" id="158850"/>
    <lineage>
        <taxon>Bacteria</taxon>
        <taxon>Pseudomonadati</taxon>
        <taxon>Pseudomonadota</taxon>
        <taxon>Gammaproteobacteria</taxon>
        <taxon>Enterobacterales</taxon>
        <taxon>Morganellaceae</taxon>
        <taxon>Providencia</taxon>
    </lineage>
</organism>
<proteinExistence type="predicted"/>
<dbReference type="Proteomes" id="UP000255129">
    <property type="component" value="Unassembled WGS sequence"/>
</dbReference>
<sequence>MKKLTNLRKYLSSKIKFLHDNPENLYLFVENGRVISTLAETPSYEYEYTVNIIIERYSGDQDILIAVVNDWLRQHQSDIAANPSKRQQDFKFEAVILDNSTAHISIDLNLTERVLAKDDNGKWVIESISEPANPFDEWPTPQ</sequence>
<gene>
    <name evidence="1" type="ORF">NCTC12026_01638</name>
</gene>
<dbReference type="RefSeq" id="WP_115164214.1">
    <property type="nucleotide sequence ID" value="NZ_UGUA01000002.1"/>
</dbReference>
<dbReference type="OrthoDB" id="8564199at2"/>
<dbReference type="Pfam" id="PF06891">
    <property type="entry name" value="P2_Phage_GpR"/>
    <property type="match status" value="1"/>
</dbReference>
<dbReference type="EMBL" id="UGUA01000002">
    <property type="protein sequence ID" value="SUC35252.1"/>
    <property type="molecule type" value="Genomic_DNA"/>
</dbReference>
<dbReference type="AlphaFoldDB" id="A0A379G315"/>
<dbReference type="InterPro" id="IPR009678">
    <property type="entry name" value="Phage_tail_completion_R"/>
</dbReference>
<accession>A0A379G315</accession>
<protein>
    <submittedName>
        <fullName evidence="1">P2 phage tail completion protein R (GpR)</fullName>
    </submittedName>
</protein>
<reference evidence="1 2" key="1">
    <citation type="submission" date="2018-06" db="EMBL/GenBank/DDBJ databases">
        <authorList>
            <consortium name="Pathogen Informatics"/>
            <person name="Doyle S."/>
        </authorList>
    </citation>
    <scope>NUCLEOTIDE SEQUENCE [LARGE SCALE GENOMIC DNA]</scope>
    <source>
        <strain evidence="1 2">NCTC12026</strain>
    </source>
</reference>
<evidence type="ECO:0000313" key="2">
    <source>
        <dbReference type="Proteomes" id="UP000255129"/>
    </source>
</evidence>